<dbReference type="RefSeq" id="WP_065914333.1">
    <property type="nucleotide sequence ID" value="NZ_CP016793.1"/>
</dbReference>
<dbReference type="Pfam" id="PF00550">
    <property type="entry name" value="PP-binding"/>
    <property type="match status" value="1"/>
</dbReference>
<reference evidence="5 6" key="1">
    <citation type="submission" date="2016-07" db="EMBL/GenBank/DDBJ databases">
        <title>Complete genome sequence of the Lentzea guizhouensis DHS C013.</title>
        <authorList>
            <person name="Cao C."/>
        </authorList>
    </citation>
    <scope>NUCLEOTIDE SEQUENCE [LARGE SCALE GENOMIC DNA]</scope>
    <source>
        <strain evidence="5 6">DHS C013</strain>
    </source>
</reference>
<gene>
    <name evidence="5" type="ORF">BBK82_07365</name>
</gene>
<dbReference type="SUPFAM" id="SSF47336">
    <property type="entry name" value="ACP-like"/>
    <property type="match status" value="1"/>
</dbReference>
<accession>A0A1B2HE25</accession>
<evidence type="ECO:0000256" key="1">
    <source>
        <dbReference type="ARBA" id="ARBA00022450"/>
    </source>
</evidence>
<proteinExistence type="predicted"/>
<sequence>MDTRLSPDDLAALISRCTGVPVTGEQVTDPDRTFDDLGVDSLGLMGVLAELQRDHGVSRDVELRPHQSPPELLALLPGRA</sequence>
<dbReference type="EMBL" id="CP016793">
    <property type="protein sequence ID" value="ANZ35926.1"/>
    <property type="molecule type" value="Genomic_DNA"/>
</dbReference>
<dbReference type="KEGG" id="led:BBK82_07365"/>
<evidence type="ECO:0000313" key="5">
    <source>
        <dbReference type="EMBL" id="ANZ35926.1"/>
    </source>
</evidence>
<protein>
    <recommendedName>
        <fullName evidence="4">Carrier domain-containing protein</fullName>
    </recommendedName>
</protein>
<keyword evidence="2" id="KW-0597">Phosphoprotein</keyword>
<dbReference type="STRING" id="1586287.BBK82_07365"/>
<dbReference type="Proteomes" id="UP000093053">
    <property type="component" value="Chromosome"/>
</dbReference>
<evidence type="ECO:0000313" key="6">
    <source>
        <dbReference type="Proteomes" id="UP000093053"/>
    </source>
</evidence>
<organism evidence="5 6">
    <name type="scientific">Lentzea guizhouensis</name>
    <dbReference type="NCBI Taxonomy" id="1586287"/>
    <lineage>
        <taxon>Bacteria</taxon>
        <taxon>Bacillati</taxon>
        <taxon>Actinomycetota</taxon>
        <taxon>Actinomycetes</taxon>
        <taxon>Pseudonocardiales</taxon>
        <taxon>Pseudonocardiaceae</taxon>
        <taxon>Lentzea</taxon>
    </lineage>
</organism>
<name>A0A1B2HE25_9PSEU</name>
<evidence type="ECO:0000256" key="2">
    <source>
        <dbReference type="ARBA" id="ARBA00022553"/>
    </source>
</evidence>
<dbReference type="InterPro" id="IPR009081">
    <property type="entry name" value="PP-bd_ACP"/>
</dbReference>
<dbReference type="PROSITE" id="PS00012">
    <property type="entry name" value="PHOSPHOPANTETHEINE"/>
    <property type="match status" value="1"/>
</dbReference>
<evidence type="ECO:0000256" key="3">
    <source>
        <dbReference type="SAM" id="MobiDB-lite"/>
    </source>
</evidence>
<dbReference type="AlphaFoldDB" id="A0A1B2HE25"/>
<dbReference type="InterPro" id="IPR006162">
    <property type="entry name" value="Ppantetheine_attach_site"/>
</dbReference>
<feature type="region of interest" description="Disordered" evidence="3">
    <location>
        <begin position="60"/>
        <end position="80"/>
    </location>
</feature>
<dbReference type="InterPro" id="IPR036736">
    <property type="entry name" value="ACP-like_sf"/>
</dbReference>
<dbReference type="Gene3D" id="1.10.1200.10">
    <property type="entry name" value="ACP-like"/>
    <property type="match status" value="1"/>
</dbReference>
<dbReference type="PROSITE" id="PS50075">
    <property type="entry name" value="CARRIER"/>
    <property type="match status" value="1"/>
</dbReference>
<keyword evidence="6" id="KW-1185">Reference proteome</keyword>
<feature type="domain" description="Carrier" evidence="4">
    <location>
        <begin position="1"/>
        <end position="80"/>
    </location>
</feature>
<keyword evidence="1" id="KW-0596">Phosphopantetheine</keyword>
<evidence type="ECO:0000259" key="4">
    <source>
        <dbReference type="PROSITE" id="PS50075"/>
    </source>
</evidence>